<evidence type="ECO:0000313" key="7">
    <source>
        <dbReference type="Proteomes" id="UP001163255"/>
    </source>
</evidence>
<dbReference type="PROSITE" id="PS50893">
    <property type="entry name" value="ABC_TRANSPORTER_2"/>
    <property type="match status" value="1"/>
</dbReference>
<dbReference type="InterPro" id="IPR050319">
    <property type="entry name" value="ABC_transp_ATP-bind"/>
</dbReference>
<protein>
    <submittedName>
        <fullName evidence="6">Dipeptide/oligopeptide/nickel ABC transporter ATP-binding protein</fullName>
    </submittedName>
</protein>
<reference evidence="6" key="1">
    <citation type="submission" date="2022-10" db="EMBL/GenBank/DDBJ databases">
        <title>Completed Genome Sequence of two octocoral isolated bacterium, Endozoicomonas euniceicola EF212T and Endozoicomonas gorgoniicola PS125T.</title>
        <authorList>
            <person name="Chiou Y.-J."/>
            <person name="Chen Y.-H."/>
        </authorList>
    </citation>
    <scope>NUCLEOTIDE SEQUENCE</scope>
    <source>
        <strain evidence="6">EF212</strain>
    </source>
</reference>
<dbReference type="Proteomes" id="UP001163255">
    <property type="component" value="Chromosome"/>
</dbReference>
<dbReference type="InterPro" id="IPR017871">
    <property type="entry name" value="ABC_transporter-like_CS"/>
</dbReference>
<gene>
    <name evidence="6" type="ORF">NX720_15480</name>
</gene>
<comment type="similarity">
    <text evidence="1">Belongs to the ABC transporter superfamily.</text>
</comment>
<feature type="domain" description="ABC transporter" evidence="5">
    <location>
        <begin position="3"/>
        <end position="243"/>
    </location>
</feature>
<keyword evidence="7" id="KW-1185">Reference proteome</keyword>
<name>A0ABY6GNJ0_9GAMM</name>
<dbReference type="GO" id="GO:0005524">
    <property type="term" value="F:ATP binding"/>
    <property type="evidence" value="ECO:0007669"/>
    <property type="project" value="UniProtKB-KW"/>
</dbReference>
<dbReference type="PANTHER" id="PTHR43776">
    <property type="entry name" value="TRANSPORT ATP-BINDING PROTEIN"/>
    <property type="match status" value="1"/>
</dbReference>
<evidence type="ECO:0000313" key="6">
    <source>
        <dbReference type="EMBL" id="UYM14298.1"/>
    </source>
</evidence>
<evidence type="ECO:0000256" key="4">
    <source>
        <dbReference type="ARBA" id="ARBA00022840"/>
    </source>
</evidence>
<proteinExistence type="inferred from homology"/>
<dbReference type="SUPFAM" id="SSF52540">
    <property type="entry name" value="P-loop containing nucleoside triphosphate hydrolases"/>
    <property type="match status" value="1"/>
</dbReference>
<evidence type="ECO:0000256" key="2">
    <source>
        <dbReference type="ARBA" id="ARBA00022448"/>
    </source>
</evidence>
<keyword evidence="3" id="KW-0547">Nucleotide-binding</keyword>
<evidence type="ECO:0000259" key="5">
    <source>
        <dbReference type="PROSITE" id="PS50893"/>
    </source>
</evidence>
<organism evidence="6 7">
    <name type="scientific">Endozoicomonas euniceicola</name>
    <dbReference type="NCBI Taxonomy" id="1234143"/>
    <lineage>
        <taxon>Bacteria</taxon>
        <taxon>Pseudomonadati</taxon>
        <taxon>Pseudomonadota</taxon>
        <taxon>Gammaproteobacteria</taxon>
        <taxon>Oceanospirillales</taxon>
        <taxon>Endozoicomonadaceae</taxon>
        <taxon>Endozoicomonas</taxon>
    </lineage>
</organism>
<accession>A0ABY6GNJ0</accession>
<dbReference type="EMBL" id="CP103300">
    <property type="protein sequence ID" value="UYM14298.1"/>
    <property type="molecule type" value="Genomic_DNA"/>
</dbReference>
<evidence type="ECO:0000256" key="1">
    <source>
        <dbReference type="ARBA" id="ARBA00005417"/>
    </source>
</evidence>
<dbReference type="RefSeq" id="WP_262595704.1">
    <property type="nucleotide sequence ID" value="NZ_CP103300.1"/>
</dbReference>
<dbReference type="PROSITE" id="PS00211">
    <property type="entry name" value="ABC_TRANSPORTER_1"/>
    <property type="match status" value="1"/>
</dbReference>
<dbReference type="InterPro" id="IPR003439">
    <property type="entry name" value="ABC_transporter-like_ATP-bd"/>
</dbReference>
<dbReference type="InterPro" id="IPR027417">
    <property type="entry name" value="P-loop_NTPase"/>
</dbReference>
<dbReference type="PANTHER" id="PTHR43776:SF7">
    <property type="entry name" value="D,D-DIPEPTIDE TRANSPORT ATP-BINDING PROTEIN DDPF-RELATED"/>
    <property type="match status" value="1"/>
</dbReference>
<keyword evidence="2" id="KW-0813">Transport</keyword>
<keyword evidence="4 6" id="KW-0067">ATP-binding</keyword>
<dbReference type="SMART" id="SM00382">
    <property type="entry name" value="AAA"/>
    <property type="match status" value="1"/>
</dbReference>
<evidence type="ECO:0000256" key="3">
    <source>
        <dbReference type="ARBA" id="ARBA00022741"/>
    </source>
</evidence>
<dbReference type="InterPro" id="IPR003593">
    <property type="entry name" value="AAA+_ATPase"/>
</dbReference>
<dbReference type="Pfam" id="PF00005">
    <property type="entry name" value="ABC_tran"/>
    <property type="match status" value="1"/>
</dbReference>
<dbReference type="Gene3D" id="3.40.50.300">
    <property type="entry name" value="P-loop containing nucleotide triphosphate hydrolases"/>
    <property type="match status" value="1"/>
</dbReference>
<sequence length="260" mass="28895">MLIQLTDVTKSYAKDDSWLFRSRTPVLKGVSLSVNHSECVGLVGESGSGKSTLGKIVLGLEACDSGTVSYAEELLELPRYQAMSVVFQDYNTSVNPRLTIAEIINEPLLNEPLSPYERDRLITSLLAEVGLPAELRTRYPHQLSGGQLQRVCIARAIAPNPRFILLDEAVSSLDVSVQVQVLELLQTLKQTRNVAYLFITHDITVASFLCDRLLFFKEGMVVEQVDDISQLNRVADPYTRQLLEAAGYLEIPFLNHSSNP</sequence>
<dbReference type="CDD" id="cd03257">
    <property type="entry name" value="ABC_NikE_OppD_transporters"/>
    <property type="match status" value="1"/>
</dbReference>